<dbReference type="GO" id="GO:0005743">
    <property type="term" value="C:mitochondrial inner membrane"/>
    <property type="evidence" value="ECO:0007669"/>
    <property type="project" value="UniProtKB-SubCell"/>
</dbReference>
<gene>
    <name evidence="18" type="primary">Dhod</name>
    <name evidence="18" type="ORF">G6Z75_0012430</name>
</gene>
<comment type="similarity">
    <text evidence="3 16">Belongs to the dihydroorotate dehydrogenase family. Type 2 subfamily.</text>
</comment>
<dbReference type="InterPro" id="IPR050074">
    <property type="entry name" value="DHO_dehydrogenase"/>
</dbReference>
<dbReference type="PROSITE" id="PS00911">
    <property type="entry name" value="DHODEHASE_1"/>
    <property type="match status" value="1"/>
</dbReference>
<evidence type="ECO:0000256" key="3">
    <source>
        <dbReference type="ARBA" id="ARBA00005359"/>
    </source>
</evidence>
<reference evidence="18" key="1">
    <citation type="submission" date="2020-02" db="EMBL/GenBank/DDBJ databases">
        <title>Relaxed selection underlies rapid genomic changes in the transitions from sociality to social parasitism in ants.</title>
        <authorList>
            <person name="Bi X."/>
        </authorList>
    </citation>
    <scope>NUCLEOTIDE SEQUENCE</scope>
    <source>
        <strain evidence="18">BGI-DK2013a</strain>
        <tissue evidence="18">Whole body</tissue>
    </source>
</reference>
<dbReference type="AlphaFoldDB" id="A0A836EID9"/>
<dbReference type="GO" id="GO:0006207">
    <property type="term" value="P:'de novo' pyrimidine nucleobase biosynthetic process"/>
    <property type="evidence" value="ECO:0007669"/>
    <property type="project" value="InterPro"/>
</dbReference>
<keyword evidence="11" id="KW-1133">Transmembrane helix</keyword>
<dbReference type="PROSITE" id="PS00912">
    <property type="entry name" value="DHODEHASE_2"/>
    <property type="match status" value="1"/>
</dbReference>
<dbReference type="InterPro" id="IPR005719">
    <property type="entry name" value="Dihydroorotate_DH_2"/>
</dbReference>
<comment type="caution">
    <text evidence="18">The sequence shown here is derived from an EMBL/GenBank/DDBJ whole genome shotgun (WGS) entry which is preliminary data.</text>
</comment>
<dbReference type="InterPro" id="IPR013785">
    <property type="entry name" value="Aldolase_TIM"/>
</dbReference>
<keyword evidence="8" id="KW-0812">Transmembrane</keyword>
<dbReference type="SUPFAM" id="SSF51395">
    <property type="entry name" value="FMN-linked oxidoreductases"/>
    <property type="match status" value="1"/>
</dbReference>
<dbReference type="Pfam" id="PF01180">
    <property type="entry name" value="DHO_dh"/>
    <property type="match status" value="1"/>
</dbReference>
<protein>
    <recommendedName>
        <fullName evidence="5 16">Dihydroorotate dehydrogenase (quinone), mitochondrial</fullName>
        <shortName evidence="16">DHOdehase</shortName>
        <ecNumber evidence="4 16">1.3.5.2</ecNumber>
    </recommendedName>
</protein>
<evidence type="ECO:0000256" key="5">
    <source>
        <dbReference type="ARBA" id="ARBA00017599"/>
    </source>
</evidence>
<dbReference type="Gene3D" id="3.20.20.70">
    <property type="entry name" value="Aldolase class I"/>
    <property type="match status" value="1"/>
</dbReference>
<evidence type="ECO:0000313" key="19">
    <source>
        <dbReference type="Proteomes" id="UP000667349"/>
    </source>
</evidence>
<keyword evidence="14" id="KW-0472">Membrane</keyword>
<keyword evidence="7 16" id="KW-0288">FMN</keyword>
<dbReference type="NCBIfam" id="NF003652">
    <property type="entry name" value="PRK05286.2-5"/>
    <property type="match status" value="1"/>
</dbReference>
<dbReference type="UniPathway" id="UPA00070">
    <property type="reaction ID" value="UER00946"/>
</dbReference>
<organism evidence="18 19">
    <name type="scientific">Acromyrmex insinuator</name>
    <dbReference type="NCBI Taxonomy" id="230686"/>
    <lineage>
        <taxon>Eukaryota</taxon>
        <taxon>Metazoa</taxon>
        <taxon>Ecdysozoa</taxon>
        <taxon>Arthropoda</taxon>
        <taxon>Hexapoda</taxon>
        <taxon>Insecta</taxon>
        <taxon>Pterygota</taxon>
        <taxon>Neoptera</taxon>
        <taxon>Endopterygota</taxon>
        <taxon>Hymenoptera</taxon>
        <taxon>Apocrita</taxon>
        <taxon>Aculeata</taxon>
        <taxon>Formicoidea</taxon>
        <taxon>Formicidae</taxon>
        <taxon>Myrmicinae</taxon>
        <taxon>Acromyrmex</taxon>
    </lineage>
</organism>
<feature type="non-terminal residue" evidence="18">
    <location>
        <position position="397"/>
    </location>
</feature>
<dbReference type="NCBIfam" id="NF003645">
    <property type="entry name" value="PRK05286.1-2"/>
    <property type="match status" value="1"/>
</dbReference>
<dbReference type="GO" id="GO:0044205">
    <property type="term" value="P:'de novo' UMP biosynthetic process"/>
    <property type="evidence" value="ECO:0007669"/>
    <property type="project" value="UniProtKB-UniPathway"/>
</dbReference>
<dbReference type="PANTHER" id="PTHR48109:SF4">
    <property type="entry name" value="DIHYDROOROTATE DEHYDROGENASE (QUINONE), MITOCHONDRIAL"/>
    <property type="match status" value="1"/>
</dbReference>
<dbReference type="GO" id="GO:0106430">
    <property type="term" value="F:dihydroorotate dehydrogenase (quinone) activity"/>
    <property type="evidence" value="ECO:0007669"/>
    <property type="project" value="UniProtKB-EC"/>
</dbReference>
<keyword evidence="13 16" id="KW-0496">Mitochondrion</keyword>
<dbReference type="CDD" id="cd04738">
    <property type="entry name" value="DHOD_2_like"/>
    <property type="match status" value="1"/>
</dbReference>
<evidence type="ECO:0000256" key="2">
    <source>
        <dbReference type="ARBA" id="ARBA00005161"/>
    </source>
</evidence>
<evidence type="ECO:0000256" key="15">
    <source>
        <dbReference type="ARBA" id="ARBA00048639"/>
    </source>
</evidence>
<proteinExistence type="inferred from homology"/>
<feature type="domain" description="Dihydroorotate dehydrogenase catalytic" evidence="17">
    <location>
        <begin position="84"/>
        <end position="378"/>
    </location>
</feature>
<keyword evidence="12 16" id="KW-0560">Oxidoreductase</keyword>
<evidence type="ECO:0000256" key="12">
    <source>
        <dbReference type="ARBA" id="ARBA00023002"/>
    </source>
</evidence>
<dbReference type="EMBL" id="JAANHZ010000198">
    <property type="protein sequence ID" value="KAG5314233.1"/>
    <property type="molecule type" value="Genomic_DNA"/>
</dbReference>
<feature type="non-terminal residue" evidence="18">
    <location>
        <position position="1"/>
    </location>
</feature>
<evidence type="ECO:0000256" key="14">
    <source>
        <dbReference type="ARBA" id="ARBA00023136"/>
    </source>
</evidence>
<keyword evidence="9 16" id="KW-0999">Mitochondrion inner membrane</keyword>
<sequence length="397" mass="43192">MNVAIGMAQRLSNKAKLKSLLTVTSSAVALFGGISLYQGNEKFYSDVAIPLVQLINPEIAHKFSVITLKYGLVPKQKTNDPILLQTTVLGLPFKNPIGMAAGFDKQGEAVEGLHKIGFGFVEIGSVTPKPQSGNPKPRIFRLPEDNAVVNRCGFNSDGHDIIWDRLKRLKEHKNFDGILGVNLGSNKETKDVIQDYIDGIKKFMDVADYFVINISSPNTPGLRSLQNKKNLEELLTRINVARESVGSKQPLLLKLAPDLSNSERQDVADVVLSKKSRVDGLILCNTTITRTNLINPNKQESGGLSGAPLTDISTAMISDMYKRTHGSIPIIGVGGVFSGTDVYVKIRAGASLVQLYTSYIYHGPPVVGKIKKELCEILETNGFSSVTDAIGKDVENK</sequence>
<comment type="subcellular location">
    <subcellularLocation>
        <location evidence="1 16">Mitochondrion inner membrane</location>
        <topology evidence="1 16">Single-pass membrane protein</topology>
    </subcellularLocation>
</comment>
<dbReference type="Proteomes" id="UP000667349">
    <property type="component" value="Unassembled WGS sequence"/>
</dbReference>
<keyword evidence="19" id="KW-1185">Reference proteome</keyword>
<keyword evidence="10" id="KW-0809">Transit peptide</keyword>
<evidence type="ECO:0000256" key="6">
    <source>
        <dbReference type="ARBA" id="ARBA00022630"/>
    </source>
</evidence>
<evidence type="ECO:0000256" key="13">
    <source>
        <dbReference type="ARBA" id="ARBA00023128"/>
    </source>
</evidence>
<comment type="pathway">
    <text evidence="2 16">Pyrimidine metabolism; UMP biosynthesis via de novo pathway; orotate from (S)-dihydroorotate (quinone route): step 1/1.</text>
</comment>
<comment type="catalytic activity">
    <reaction evidence="15 16">
        <text>(S)-dihydroorotate + a quinone = orotate + a quinol</text>
        <dbReference type="Rhea" id="RHEA:30187"/>
        <dbReference type="ChEBI" id="CHEBI:24646"/>
        <dbReference type="ChEBI" id="CHEBI:30839"/>
        <dbReference type="ChEBI" id="CHEBI:30864"/>
        <dbReference type="ChEBI" id="CHEBI:132124"/>
        <dbReference type="EC" id="1.3.5.2"/>
    </reaction>
</comment>
<evidence type="ECO:0000256" key="10">
    <source>
        <dbReference type="ARBA" id="ARBA00022946"/>
    </source>
</evidence>
<dbReference type="NCBIfam" id="TIGR01036">
    <property type="entry name" value="pyrD_sub2"/>
    <property type="match status" value="1"/>
</dbReference>
<evidence type="ECO:0000313" key="18">
    <source>
        <dbReference type="EMBL" id="KAG5314233.1"/>
    </source>
</evidence>
<evidence type="ECO:0000256" key="1">
    <source>
        <dbReference type="ARBA" id="ARBA00004434"/>
    </source>
</evidence>
<evidence type="ECO:0000256" key="11">
    <source>
        <dbReference type="ARBA" id="ARBA00022989"/>
    </source>
</evidence>
<evidence type="ECO:0000256" key="7">
    <source>
        <dbReference type="ARBA" id="ARBA00022643"/>
    </source>
</evidence>
<evidence type="ECO:0000256" key="9">
    <source>
        <dbReference type="ARBA" id="ARBA00022792"/>
    </source>
</evidence>
<name>A0A836EID9_9HYME</name>
<dbReference type="InterPro" id="IPR001295">
    <property type="entry name" value="Dihydroorotate_DH_CS"/>
</dbReference>
<evidence type="ECO:0000256" key="4">
    <source>
        <dbReference type="ARBA" id="ARBA00012791"/>
    </source>
</evidence>
<evidence type="ECO:0000256" key="16">
    <source>
        <dbReference type="RuleBase" id="RU361255"/>
    </source>
</evidence>
<dbReference type="EC" id="1.3.5.2" evidence="4 16"/>
<dbReference type="PANTHER" id="PTHR48109">
    <property type="entry name" value="DIHYDROOROTATE DEHYDROGENASE (QUINONE), MITOCHONDRIAL-RELATED"/>
    <property type="match status" value="1"/>
</dbReference>
<comment type="cofactor">
    <cofactor evidence="16">
        <name>FMN</name>
        <dbReference type="ChEBI" id="CHEBI:58210"/>
    </cofactor>
    <text evidence="16">Binds 1 FMN per subunit.</text>
</comment>
<keyword evidence="6 16" id="KW-0285">Flavoprotein</keyword>
<dbReference type="FunFam" id="3.20.20.70:FF:000066">
    <property type="entry name" value="Dihydroorotate dehydrogenase (quinone), mitochondrial"/>
    <property type="match status" value="1"/>
</dbReference>
<evidence type="ECO:0000256" key="8">
    <source>
        <dbReference type="ARBA" id="ARBA00022692"/>
    </source>
</evidence>
<evidence type="ECO:0000259" key="17">
    <source>
        <dbReference type="Pfam" id="PF01180"/>
    </source>
</evidence>
<accession>A0A836EID9</accession>
<dbReference type="InterPro" id="IPR005720">
    <property type="entry name" value="Dihydroorotate_DH_cat"/>
</dbReference>